<evidence type="ECO:0000256" key="11">
    <source>
        <dbReference type="PROSITE-ProRule" id="PRU10040"/>
    </source>
</evidence>
<dbReference type="Gene3D" id="2.160.20.10">
    <property type="entry name" value="Single-stranded right-handed beta-helix, Pectin lyase-like"/>
    <property type="match status" value="1"/>
</dbReference>
<feature type="domain" description="Pectinesterase catalytic" evidence="13">
    <location>
        <begin position="446"/>
        <end position="675"/>
    </location>
</feature>
<protein>
    <recommendedName>
        <fullName evidence="4">pectinesterase</fullName>
        <ecNumber evidence="4">3.1.1.11</ecNumber>
    </recommendedName>
</protein>
<dbReference type="SUPFAM" id="SSF52402">
    <property type="entry name" value="Adenine nucleotide alpha hydrolases-like"/>
    <property type="match status" value="3"/>
</dbReference>
<evidence type="ECO:0000256" key="2">
    <source>
        <dbReference type="ARBA" id="ARBA00005184"/>
    </source>
</evidence>
<dbReference type="InterPro" id="IPR000070">
    <property type="entry name" value="Pectinesterase_cat"/>
</dbReference>
<dbReference type="EC" id="3.1.1.11" evidence="4"/>
<evidence type="ECO:0000259" key="13">
    <source>
        <dbReference type="Pfam" id="PF01095"/>
    </source>
</evidence>
<dbReference type="InterPro" id="IPR033131">
    <property type="entry name" value="Pectinesterase_Asp_AS"/>
</dbReference>
<evidence type="ECO:0000256" key="5">
    <source>
        <dbReference type="ARBA" id="ARBA00022512"/>
    </source>
</evidence>
<proteinExistence type="inferred from homology"/>
<evidence type="ECO:0000256" key="3">
    <source>
        <dbReference type="ARBA" id="ARBA00008891"/>
    </source>
</evidence>
<evidence type="ECO:0000259" key="12">
    <source>
        <dbReference type="Pfam" id="PF00582"/>
    </source>
</evidence>
<evidence type="ECO:0000256" key="7">
    <source>
        <dbReference type="ARBA" id="ARBA00023085"/>
    </source>
</evidence>
<dbReference type="Gene3D" id="3.40.50.620">
    <property type="entry name" value="HUPs"/>
    <property type="match status" value="3"/>
</dbReference>
<feature type="domain" description="UspA" evidence="12">
    <location>
        <begin position="9"/>
        <end position="153"/>
    </location>
</feature>
<evidence type="ECO:0000256" key="4">
    <source>
        <dbReference type="ARBA" id="ARBA00013229"/>
    </source>
</evidence>
<feature type="domain" description="UspA" evidence="12">
    <location>
        <begin position="702"/>
        <end position="847"/>
    </location>
</feature>
<keyword evidence="5" id="KW-0964">Secreted</keyword>
<sequence>MATAEKPVMVVGIDESDHSSYALQWTLDRFFASYAPNFPFKLILVHAKPTPTSAVGLAGPGAAEVLPFVDSDLRRIAARVVEKAKEVCASKSVNDVLVEVMEGDARNVLCETVEKHHASVLVVGSHGYGAIKRAVLGSVSDYCAHHAHCSVMITTFGAQWLRSGAVVRGGVHHDYSGNNSMQQATAIPRITEGIGGSNDKNQGADFPPNLAINVHQNSIFENLGDNGDEVALNVHKNGDFFDSNLNSLVDSKRKRPDIGLGDINLVRRRSNPTMATAEKPVMVLGFDHGEQSDYALEWTLDHFFVPFAPDFPFQLVIVHAIHISHPFIKQLGPAVAKERAFEMSAERVLDKTQQIFVTKSVKDVVVEVIEGEAHNVLCQTVEKHHASMLVVGNNGYGYGAIKRLFWRGVSDYCAQHAKFIVSTLIEITRGASTTNKDMSTANLIRVDQSGKGDFTKIQEAIDSVPSNNSHLYFIWVKPGTYREKIVVPSDKPFVTLSGTKSSNTIITWNDNGDIFDSPTLSVLASNFVGRFLTIQNTFGAGRKAVSVRVSGDKAAFYNCRILSYQDTLLDDSGRHYFSNCYIEGAVDFIFGSAASLFEKCHVHSLSERDGAITAHRRDSSAEKTGFTFLGGKISGDGGCFLGRPWGSFSRVVFAYTYMSNLIIPQGWNDWGDQSTHRTSPIPKKSKKKKKIITMDTSEKPIMVVGFDEGQNSCYALEWTLDRFFLPYAPNFPFNLILVHAMRPSSSLNLISPTEAEVLRSIERDLRRIGEQIVGKAKKICATKKMKEFSMDVIEGNPRNILCEAVEKNRASVLVVGAHDYGPIKRVVLESVSDYCFHHAQCSVIIVKQPKINPKGFILHT</sequence>
<accession>A0A7J6GR62</accession>
<keyword evidence="15" id="KW-1185">Reference proteome</keyword>
<comment type="catalytic activity">
    <reaction evidence="9">
        <text>[(1-&gt;4)-alpha-D-galacturonosyl methyl ester](n) + n H2O = [(1-&gt;4)-alpha-D-galacturonosyl](n) + n methanol + n H(+)</text>
        <dbReference type="Rhea" id="RHEA:22380"/>
        <dbReference type="Rhea" id="RHEA-COMP:14570"/>
        <dbReference type="Rhea" id="RHEA-COMP:14573"/>
        <dbReference type="ChEBI" id="CHEBI:15377"/>
        <dbReference type="ChEBI" id="CHEBI:15378"/>
        <dbReference type="ChEBI" id="CHEBI:17790"/>
        <dbReference type="ChEBI" id="CHEBI:140522"/>
        <dbReference type="ChEBI" id="CHEBI:140523"/>
        <dbReference type="EC" id="3.1.1.11"/>
    </reaction>
</comment>
<dbReference type="UniPathway" id="UPA00545">
    <property type="reaction ID" value="UER00823"/>
</dbReference>
<dbReference type="Pfam" id="PF01095">
    <property type="entry name" value="Pectinesterase"/>
    <property type="match status" value="1"/>
</dbReference>
<dbReference type="GO" id="GO:0030599">
    <property type="term" value="F:pectinesterase activity"/>
    <property type="evidence" value="ECO:0007669"/>
    <property type="project" value="UniProtKB-EC"/>
</dbReference>
<comment type="caution">
    <text evidence="14">The sequence shown here is derived from an EMBL/GenBank/DDBJ whole genome shotgun (WGS) entry which is preliminary data.</text>
</comment>
<evidence type="ECO:0000256" key="8">
    <source>
        <dbReference type="ARBA" id="ARBA00023180"/>
    </source>
</evidence>
<feature type="domain" description="UspA" evidence="12">
    <location>
        <begin position="282"/>
        <end position="418"/>
    </location>
</feature>
<evidence type="ECO:0000313" key="14">
    <source>
        <dbReference type="EMBL" id="KAF4384850.1"/>
    </source>
</evidence>
<evidence type="ECO:0000256" key="1">
    <source>
        <dbReference type="ARBA" id="ARBA00004191"/>
    </source>
</evidence>
<feature type="active site" evidence="11">
    <location>
        <position position="587"/>
    </location>
</feature>
<keyword evidence="6" id="KW-0378">Hydrolase</keyword>
<dbReference type="PANTHER" id="PTHR46553">
    <property type="entry name" value="ADENINE NUCLEOTIDE ALPHA HYDROLASES-LIKE SUPERFAMILY PROTEIN"/>
    <property type="match status" value="1"/>
</dbReference>
<evidence type="ECO:0000313" key="15">
    <source>
        <dbReference type="Proteomes" id="UP000583929"/>
    </source>
</evidence>
<keyword evidence="7" id="KW-0063">Aspartyl esterase</keyword>
<dbReference type="GO" id="GO:0042545">
    <property type="term" value="P:cell wall modification"/>
    <property type="evidence" value="ECO:0007669"/>
    <property type="project" value="InterPro"/>
</dbReference>
<comment type="pathway">
    <text evidence="2">Glycan metabolism; pectin degradation; 2-dehydro-3-deoxy-D-gluconate from pectin: step 1/5.</text>
</comment>
<keyword evidence="8" id="KW-0325">Glycoprotein</keyword>
<dbReference type="CDD" id="cd23659">
    <property type="entry name" value="USP_At3g01520-like"/>
    <property type="match status" value="3"/>
</dbReference>
<dbReference type="InterPro" id="IPR011050">
    <property type="entry name" value="Pectin_lyase_fold/virulence"/>
</dbReference>
<comment type="subcellular location">
    <subcellularLocation>
        <location evidence="1">Secreted</location>
        <location evidence="1">Cell wall</location>
    </subcellularLocation>
</comment>
<dbReference type="FunFam" id="2.160.20.10:FF:000013">
    <property type="entry name" value="Pectinesterase"/>
    <property type="match status" value="1"/>
</dbReference>
<dbReference type="Proteomes" id="UP000583929">
    <property type="component" value="Unassembled WGS sequence"/>
</dbReference>
<organism evidence="14 15">
    <name type="scientific">Cannabis sativa</name>
    <name type="common">Hemp</name>
    <name type="synonym">Marijuana</name>
    <dbReference type="NCBI Taxonomy" id="3483"/>
    <lineage>
        <taxon>Eukaryota</taxon>
        <taxon>Viridiplantae</taxon>
        <taxon>Streptophyta</taxon>
        <taxon>Embryophyta</taxon>
        <taxon>Tracheophyta</taxon>
        <taxon>Spermatophyta</taxon>
        <taxon>Magnoliopsida</taxon>
        <taxon>eudicotyledons</taxon>
        <taxon>Gunneridae</taxon>
        <taxon>Pentapetalae</taxon>
        <taxon>rosids</taxon>
        <taxon>fabids</taxon>
        <taxon>Rosales</taxon>
        <taxon>Cannabaceae</taxon>
        <taxon>Cannabis</taxon>
    </lineage>
</organism>
<dbReference type="SUPFAM" id="SSF51126">
    <property type="entry name" value="Pectin lyase-like"/>
    <property type="match status" value="1"/>
</dbReference>
<dbReference type="InterPro" id="IPR006016">
    <property type="entry name" value="UspA"/>
</dbReference>
<keyword evidence="5" id="KW-0134">Cell wall</keyword>
<dbReference type="AlphaFoldDB" id="A0A7J6GR62"/>
<dbReference type="Pfam" id="PF00582">
    <property type="entry name" value="Usp"/>
    <property type="match status" value="3"/>
</dbReference>
<name>A0A7J6GR62_CANSA</name>
<comment type="function">
    <text evidence="10">Acts in the modification of cell walls via demethylesterification of cell wall pectin.</text>
</comment>
<dbReference type="PRINTS" id="PR01438">
    <property type="entry name" value="UNVRSLSTRESS"/>
</dbReference>
<evidence type="ECO:0000256" key="10">
    <source>
        <dbReference type="ARBA" id="ARBA00057335"/>
    </source>
</evidence>
<dbReference type="PANTHER" id="PTHR46553:SF3">
    <property type="entry name" value="ADENINE NUCLEOTIDE ALPHA HYDROLASES-LIKE SUPERFAMILY PROTEIN"/>
    <property type="match status" value="1"/>
</dbReference>
<dbReference type="GO" id="GO:0045490">
    <property type="term" value="P:pectin catabolic process"/>
    <property type="evidence" value="ECO:0007669"/>
    <property type="project" value="UniProtKB-UniPathway"/>
</dbReference>
<comment type="similarity">
    <text evidence="3">Belongs to the pectinesterase family.</text>
</comment>
<evidence type="ECO:0000256" key="9">
    <source>
        <dbReference type="ARBA" id="ARBA00047928"/>
    </source>
</evidence>
<evidence type="ECO:0000256" key="6">
    <source>
        <dbReference type="ARBA" id="ARBA00022801"/>
    </source>
</evidence>
<dbReference type="PROSITE" id="PS00503">
    <property type="entry name" value="PECTINESTERASE_2"/>
    <property type="match status" value="1"/>
</dbReference>
<gene>
    <name evidence="14" type="ORF">G4B88_000246</name>
</gene>
<dbReference type="InterPro" id="IPR014729">
    <property type="entry name" value="Rossmann-like_a/b/a_fold"/>
</dbReference>
<dbReference type="InterPro" id="IPR012334">
    <property type="entry name" value="Pectin_lyas_fold"/>
</dbReference>
<dbReference type="InterPro" id="IPR006015">
    <property type="entry name" value="Universal_stress_UspA"/>
</dbReference>
<dbReference type="EMBL" id="JAATIQ010000089">
    <property type="protein sequence ID" value="KAF4384850.1"/>
    <property type="molecule type" value="Genomic_DNA"/>
</dbReference>
<reference evidence="14 15" key="1">
    <citation type="journal article" date="2020" name="bioRxiv">
        <title>Sequence and annotation of 42 cannabis genomes reveals extensive copy number variation in cannabinoid synthesis and pathogen resistance genes.</title>
        <authorList>
            <person name="Mckernan K.J."/>
            <person name="Helbert Y."/>
            <person name="Kane L.T."/>
            <person name="Ebling H."/>
            <person name="Zhang L."/>
            <person name="Liu B."/>
            <person name="Eaton Z."/>
            <person name="Mclaughlin S."/>
            <person name="Kingan S."/>
            <person name="Baybayan P."/>
            <person name="Concepcion G."/>
            <person name="Jordan M."/>
            <person name="Riva A."/>
            <person name="Barbazuk W."/>
            <person name="Harkins T."/>
        </authorList>
    </citation>
    <scope>NUCLEOTIDE SEQUENCE [LARGE SCALE GENOMIC DNA]</scope>
    <source>
        <strain evidence="15">cv. Jamaican Lion 4</strain>
        <tissue evidence="14">Leaf</tissue>
    </source>
</reference>